<evidence type="ECO:0000256" key="6">
    <source>
        <dbReference type="ARBA" id="ARBA00023002"/>
    </source>
</evidence>
<evidence type="ECO:0000256" key="8">
    <source>
        <dbReference type="ARBA" id="ARBA00023284"/>
    </source>
</evidence>
<dbReference type="AlphaFoldDB" id="A0A0D1LDH7"/>
<organism evidence="15 16">
    <name type="scientific">Mycolicibacterium llatzerense</name>
    <dbReference type="NCBI Taxonomy" id="280871"/>
    <lineage>
        <taxon>Bacteria</taxon>
        <taxon>Bacillati</taxon>
        <taxon>Actinomycetota</taxon>
        <taxon>Actinomycetes</taxon>
        <taxon>Mycobacteriales</taxon>
        <taxon>Mycobacteriaceae</taxon>
        <taxon>Mycolicibacterium</taxon>
    </lineage>
</organism>
<feature type="domain" description="Thioredoxin" evidence="14">
    <location>
        <begin position="1"/>
        <end position="151"/>
    </location>
</feature>
<dbReference type="Gene3D" id="3.40.30.10">
    <property type="entry name" value="Glutaredoxin"/>
    <property type="match status" value="1"/>
</dbReference>
<dbReference type="InterPro" id="IPR036249">
    <property type="entry name" value="Thioredoxin-like_sf"/>
</dbReference>
<dbReference type="PANTHER" id="PTHR42801:SF8">
    <property type="entry name" value="PEROXIREDOXIN RV1608C-RELATED"/>
    <property type="match status" value="1"/>
</dbReference>
<evidence type="ECO:0000313" key="16">
    <source>
        <dbReference type="Proteomes" id="UP000032221"/>
    </source>
</evidence>
<feature type="active site" description="Cysteine sulfenic acid (-SOH) intermediate; for peroxidase activity" evidence="13">
    <location>
        <position position="44"/>
    </location>
</feature>
<comment type="function">
    <text evidence="1">Thiol-specific peroxidase that catalyzes the reduction of hydrogen peroxide and organic hydroperoxides to water and alcohols, respectively. Plays a role in cell protection against oxidative stress by detoxifying peroxides and as sensor of hydrogen peroxide-mediated signaling events.</text>
</comment>
<dbReference type="PANTHER" id="PTHR42801">
    <property type="entry name" value="THIOREDOXIN-DEPENDENT PEROXIDE REDUCTASE"/>
    <property type="match status" value="1"/>
</dbReference>
<evidence type="ECO:0000256" key="10">
    <source>
        <dbReference type="ARBA" id="ARBA00038489"/>
    </source>
</evidence>
<name>A0A0D1LDH7_9MYCO</name>
<dbReference type="FunFam" id="3.40.30.10:FF:000267">
    <property type="entry name" value="Peroxidoxin bcpB"/>
    <property type="match status" value="1"/>
</dbReference>
<evidence type="ECO:0000256" key="5">
    <source>
        <dbReference type="ARBA" id="ARBA00022862"/>
    </source>
</evidence>
<comment type="similarity">
    <text evidence="10">Belongs to the peroxiredoxin family. BCP/PrxQ subfamily.</text>
</comment>
<evidence type="ECO:0000256" key="13">
    <source>
        <dbReference type="PIRSR" id="PIRSR000239-1"/>
    </source>
</evidence>
<evidence type="ECO:0000256" key="9">
    <source>
        <dbReference type="ARBA" id="ARBA00032824"/>
    </source>
</evidence>
<reference evidence="15 16" key="1">
    <citation type="submission" date="2015-01" db="EMBL/GenBank/DDBJ databases">
        <title>Genome sequence of Mycobacterium llatzerense and Mycobacterium immunogenum recovered from brain abscess.</title>
        <authorList>
            <person name="Greninger A.L."/>
            <person name="Langelier C."/>
            <person name="Cunningham G."/>
            <person name="Chiu C.Y."/>
            <person name="Miller S."/>
        </authorList>
    </citation>
    <scope>NUCLEOTIDE SEQUENCE [LARGE SCALE GENOMIC DNA]</scope>
    <source>
        <strain evidence="15 16">CLUC14</strain>
    </source>
</reference>
<dbReference type="GO" id="GO:0034599">
    <property type="term" value="P:cellular response to oxidative stress"/>
    <property type="evidence" value="ECO:0007669"/>
    <property type="project" value="TreeGrafter"/>
</dbReference>
<keyword evidence="6" id="KW-0560">Oxidoreductase</keyword>
<dbReference type="EC" id="1.11.1.24" evidence="3"/>
<sequence>MKRGDRVAEFNLPDQTGTVRSLSELLASGPIVLFFYPAAMTPGCTMEACHFRDLAAEFAAVGASRVGISMDAVEKQDKFAEKHSFDYPLLSDSAGVVAEAFGVKRGLLGKLMPVKRTTFVIDTDRRVLEVIASEISMDSHADKALEVLRAR</sequence>
<dbReference type="InterPro" id="IPR024706">
    <property type="entry name" value="Peroxiredoxin_AhpC-typ"/>
</dbReference>
<dbReference type="Pfam" id="PF00578">
    <property type="entry name" value="AhpC-TSA"/>
    <property type="match status" value="1"/>
</dbReference>
<dbReference type="InterPro" id="IPR013766">
    <property type="entry name" value="Thioredoxin_domain"/>
</dbReference>
<dbReference type="Proteomes" id="UP000032221">
    <property type="component" value="Unassembled WGS sequence"/>
</dbReference>
<dbReference type="PROSITE" id="PS51352">
    <property type="entry name" value="THIOREDOXIN_2"/>
    <property type="match status" value="1"/>
</dbReference>
<evidence type="ECO:0000256" key="2">
    <source>
        <dbReference type="ARBA" id="ARBA00011245"/>
    </source>
</evidence>
<evidence type="ECO:0000256" key="7">
    <source>
        <dbReference type="ARBA" id="ARBA00023157"/>
    </source>
</evidence>
<evidence type="ECO:0000256" key="11">
    <source>
        <dbReference type="ARBA" id="ARBA00041373"/>
    </source>
</evidence>
<dbReference type="GO" id="GO:0045454">
    <property type="term" value="P:cell redox homeostasis"/>
    <property type="evidence" value="ECO:0007669"/>
    <property type="project" value="TreeGrafter"/>
</dbReference>
<evidence type="ECO:0000256" key="3">
    <source>
        <dbReference type="ARBA" id="ARBA00013017"/>
    </source>
</evidence>
<dbReference type="InterPro" id="IPR000866">
    <property type="entry name" value="AhpC/TSA"/>
</dbReference>
<dbReference type="PATRIC" id="fig|280871.6.peg.2813"/>
<dbReference type="STRING" id="280871.TL10_13570"/>
<dbReference type="EMBL" id="JXST01000017">
    <property type="protein sequence ID" value="KIU16417.1"/>
    <property type="molecule type" value="Genomic_DNA"/>
</dbReference>
<proteinExistence type="inferred from homology"/>
<dbReference type="PIRSF" id="PIRSF000239">
    <property type="entry name" value="AHPC"/>
    <property type="match status" value="1"/>
</dbReference>
<protein>
    <recommendedName>
        <fullName evidence="3">thioredoxin-dependent peroxiredoxin</fullName>
        <ecNumber evidence="3">1.11.1.24</ecNumber>
    </recommendedName>
    <alternativeName>
        <fullName evidence="11">Bacterioferritin comigratory protein</fullName>
    </alternativeName>
    <alternativeName>
        <fullName evidence="9">Thioredoxin peroxidase</fullName>
    </alternativeName>
</protein>
<comment type="caution">
    <text evidence="15">The sequence shown here is derived from an EMBL/GenBank/DDBJ whole genome shotgun (WGS) entry which is preliminary data.</text>
</comment>
<evidence type="ECO:0000256" key="1">
    <source>
        <dbReference type="ARBA" id="ARBA00003330"/>
    </source>
</evidence>
<dbReference type="RefSeq" id="WP_043398435.1">
    <property type="nucleotide sequence ID" value="NZ_JXST01000017.1"/>
</dbReference>
<dbReference type="SUPFAM" id="SSF52833">
    <property type="entry name" value="Thioredoxin-like"/>
    <property type="match status" value="1"/>
</dbReference>
<keyword evidence="4" id="KW-0575">Peroxidase</keyword>
<evidence type="ECO:0000256" key="4">
    <source>
        <dbReference type="ARBA" id="ARBA00022559"/>
    </source>
</evidence>
<keyword evidence="7" id="KW-1015">Disulfide bond</keyword>
<evidence type="ECO:0000256" key="12">
    <source>
        <dbReference type="ARBA" id="ARBA00049091"/>
    </source>
</evidence>
<comment type="catalytic activity">
    <reaction evidence="12">
        <text>a hydroperoxide + [thioredoxin]-dithiol = an alcohol + [thioredoxin]-disulfide + H2O</text>
        <dbReference type="Rhea" id="RHEA:62620"/>
        <dbReference type="Rhea" id="RHEA-COMP:10698"/>
        <dbReference type="Rhea" id="RHEA-COMP:10700"/>
        <dbReference type="ChEBI" id="CHEBI:15377"/>
        <dbReference type="ChEBI" id="CHEBI:29950"/>
        <dbReference type="ChEBI" id="CHEBI:30879"/>
        <dbReference type="ChEBI" id="CHEBI:35924"/>
        <dbReference type="ChEBI" id="CHEBI:50058"/>
        <dbReference type="EC" id="1.11.1.24"/>
    </reaction>
</comment>
<accession>A0A0D1LDH7</accession>
<comment type="subunit">
    <text evidence="2">Monomer.</text>
</comment>
<dbReference type="GO" id="GO:0005737">
    <property type="term" value="C:cytoplasm"/>
    <property type="evidence" value="ECO:0007669"/>
    <property type="project" value="TreeGrafter"/>
</dbReference>
<keyword evidence="8" id="KW-0676">Redox-active center</keyword>
<keyword evidence="16" id="KW-1185">Reference proteome</keyword>
<evidence type="ECO:0000313" key="15">
    <source>
        <dbReference type="EMBL" id="KIU16417.1"/>
    </source>
</evidence>
<evidence type="ECO:0000259" key="14">
    <source>
        <dbReference type="PROSITE" id="PS51352"/>
    </source>
</evidence>
<dbReference type="CDD" id="cd03017">
    <property type="entry name" value="PRX_BCP"/>
    <property type="match status" value="1"/>
</dbReference>
<dbReference type="InterPro" id="IPR050924">
    <property type="entry name" value="Peroxiredoxin_BCP/PrxQ"/>
</dbReference>
<gene>
    <name evidence="15" type="ORF">TL10_13570</name>
</gene>
<dbReference type="GO" id="GO:0008379">
    <property type="term" value="F:thioredoxin peroxidase activity"/>
    <property type="evidence" value="ECO:0007669"/>
    <property type="project" value="TreeGrafter"/>
</dbReference>
<keyword evidence="5" id="KW-0049">Antioxidant</keyword>